<protein>
    <recommendedName>
        <fullName evidence="3">Type II toxin-antitoxin system HicB family antitoxin</fullName>
    </recommendedName>
</protein>
<reference evidence="1 2" key="1">
    <citation type="submission" date="2017-05" db="EMBL/GenBank/DDBJ databases">
        <title>The Genome Sequence of Enterococcus faecium 7H8_DIV0219.</title>
        <authorList>
            <consortium name="The Broad Institute Genomics Platform"/>
            <consortium name="The Broad Institute Genomic Center for Infectious Diseases"/>
            <person name="Earl A."/>
            <person name="Manson A."/>
            <person name="Schwartman J."/>
            <person name="Gilmore M."/>
            <person name="Abouelleil A."/>
            <person name="Cao P."/>
            <person name="Chapman S."/>
            <person name="Cusick C."/>
            <person name="Shea T."/>
            <person name="Young S."/>
            <person name="Neafsey D."/>
            <person name="Nusbaum C."/>
            <person name="Birren B."/>
        </authorList>
    </citation>
    <scope>NUCLEOTIDE SEQUENCE [LARGE SCALE GENOMIC DNA]</scope>
    <source>
        <strain evidence="1 2">7H8_DIV0219</strain>
    </source>
</reference>
<evidence type="ECO:0000313" key="2">
    <source>
        <dbReference type="Proteomes" id="UP000194885"/>
    </source>
</evidence>
<sequence length="152" mass="17089">MMLVSYPALFYFENSENYEHGFSVFFPDFPNTGGTSGSTIPEAMEMASDYLGILLADDIEEERELPKPSLISSLSLEGNNPFKEDEGFTLEYDSEKSFISMVSVDLSEYLSSNDPVKKTLTIPKWADKLGKDLQLNFSKTLTEAIMEKKLNV</sequence>
<dbReference type="Gene3D" id="3.30.160.250">
    <property type="match status" value="1"/>
</dbReference>
<dbReference type="InterPro" id="IPR035069">
    <property type="entry name" value="TTHA1013/TTHA0281-like"/>
</dbReference>
<comment type="caution">
    <text evidence="1">The sequence shown here is derived from an EMBL/GenBank/DDBJ whole genome shotgun (WGS) entry which is preliminary data.</text>
</comment>
<dbReference type="SUPFAM" id="SSF143100">
    <property type="entry name" value="TTHA1013/TTHA0281-like"/>
    <property type="match status" value="1"/>
</dbReference>
<name>A0A242B085_ENTFC</name>
<dbReference type="Proteomes" id="UP000194885">
    <property type="component" value="Unassembled WGS sequence"/>
</dbReference>
<accession>A0A242B085</accession>
<dbReference type="AlphaFoldDB" id="A0A242B085"/>
<organism evidence="1 2">
    <name type="scientific">Enterococcus faecium</name>
    <name type="common">Streptococcus faecium</name>
    <dbReference type="NCBI Taxonomy" id="1352"/>
    <lineage>
        <taxon>Bacteria</taxon>
        <taxon>Bacillati</taxon>
        <taxon>Bacillota</taxon>
        <taxon>Bacilli</taxon>
        <taxon>Lactobacillales</taxon>
        <taxon>Enterococcaceae</taxon>
        <taxon>Enterococcus</taxon>
    </lineage>
</organism>
<evidence type="ECO:0008006" key="3">
    <source>
        <dbReference type="Google" id="ProtNLM"/>
    </source>
</evidence>
<gene>
    <name evidence="1" type="ORF">A5810_003043</name>
</gene>
<evidence type="ECO:0000313" key="1">
    <source>
        <dbReference type="EMBL" id="OTN86268.1"/>
    </source>
</evidence>
<proteinExistence type="predicted"/>
<dbReference type="EMBL" id="NGKW01000019">
    <property type="protein sequence ID" value="OTN86268.1"/>
    <property type="molecule type" value="Genomic_DNA"/>
</dbReference>